<accession>A0A8K0MU24</accession>
<organism evidence="1 2">
    <name type="scientific">Rhamnella rubrinervis</name>
    <dbReference type="NCBI Taxonomy" id="2594499"/>
    <lineage>
        <taxon>Eukaryota</taxon>
        <taxon>Viridiplantae</taxon>
        <taxon>Streptophyta</taxon>
        <taxon>Embryophyta</taxon>
        <taxon>Tracheophyta</taxon>
        <taxon>Spermatophyta</taxon>
        <taxon>Magnoliopsida</taxon>
        <taxon>eudicotyledons</taxon>
        <taxon>Gunneridae</taxon>
        <taxon>Pentapetalae</taxon>
        <taxon>rosids</taxon>
        <taxon>fabids</taxon>
        <taxon>Rosales</taxon>
        <taxon>Rhamnaceae</taxon>
        <taxon>rhamnoid group</taxon>
        <taxon>Rhamneae</taxon>
        <taxon>Rhamnella</taxon>
    </lineage>
</organism>
<gene>
    <name evidence="1" type="ORF">FNV43_RR02601</name>
</gene>
<proteinExistence type="predicted"/>
<keyword evidence="2" id="KW-1185">Reference proteome</keyword>
<dbReference type="PANTHER" id="PTHR46837">
    <property type="entry name" value="PROTEIN MLN51 HOMOLOG"/>
    <property type="match status" value="1"/>
</dbReference>
<reference evidence="1" key="1">
    <citation type="submission" date="2020-03" db="EMBL/GenBank/DDBJ databases">
        <title>A high-quality chromosome-level genome assembly of a woody plant with both climbing and erect habits, Rhamnella rubrinervis.</title>
        <authorList>
            <person name="Lu Z."/>
            <person name="Yang Y."/>
            <person name="Zhu X."/>
            <person name="Sun Y."/>
        </authorList>
    </citation>
    <scope>NUCLEOTIDE SEQUENCE</scope>
    <source>
        <strain evidence="1">BYM</strain>
        <tissue evidence="1">Leaf</tissue>
    </source>
</reference>
<dbReference type="GO" id="GO:0003729">
    <property type="term" value="F:mRNA binding"/>
    <property type="evidence" value="ECO:0007669"/>
    <property type="project" value="InterPro"/>
</dbReference>
<dbReference type="GO" id="GO:0035145">
    <property type="term" value="C:exon-exon junction complex"/>
    <property type="evidence" value="ECO:0007669"/>
    <property type="project" value="InterPro"/>
</dbReference>
<dbReference type="Proteomes" id="UP000796880">
    <property type="component" value="Unassembled WGS sequence"/>
</dbReference>
<dbReference type="EMBL" id="VOIH02000001">
    <property type="protein sequence ID" value="KAF3457940.1"/>
    <property type="molecule type" value="Genomic_DNA"/>
</dbReference>
<sequence length="144" mass="15730">MATLDSDVPMVPTYAALDGKGDVRKAMVSTSSTPFDGSGYLLFGREAPVYNCMGGGEVKVKWVFCYLYLSSRLAFMQFGSQHPGGIEVPTVGMAFPGYVAQSQLGLANSEMTWYCLFCIYSYGLDCVILECILRGAIVDQICIW</sequence>
<dbReference type="InterPro" id="IPR044796">
    <property type="entry name" value="MLN51_plant"/>
</dbReference>
<name>A0A8K0MU24_9ROSA</name>
<evidence type="ECO:0000313" key="2">
    <source>
        <dbReference type="Proteomes" id="UP000796880"/>
    </source>
</evidence>
<dbReference type="GO" id="GO:0006397">
    <property type="term" value="P:mRNA processing"/>
    <property type="evidence" value="ECO:0007669"/>
    <property type="project" value="InterPro"/>
</dbReference>
<dbReference type="OrthoDB" id="660348at2759"/>
<evidence type="ECO:0000313" key="1">
    <source>
        <dbReference type="EMBL" id="KAF3457940.1"/>
    </source>
</evidence>
<comment type="caution">
    <text evidence="1">The sequence shown here is derived from an EMBL/GenBank/DDBJ whole genome shotgun (WGS) entry which is preliminary data.</text>
</comment>
<dbReference type="AlphaFoldDB" id="A0A8K0MU24"/>
<dbReference type="PANTHER" id="PTHR46837:SF5">
    <property type="entry name" value="PROTEIN MLN51 HOMOLOG"/>
    <property type="match status" value="1"/>
</dbReference>
<protein>
    <submittedName>
        <fullName evidence="1">Uncharacterized protein</fullName>
    </submittedName>
</protein>